<dbReference type="EC" id="3.4.24.-" evidence="7"/>
<dbReference type="InterPro" id="IPR001818">
    <property type="entry name" value="Pept_M10_metallopeptidase"/>
</dbReference>
<proteinExistence type="predicted"/>
<dbReference type="Gene3D" id="3.40.390.10">
    <property type="entry name" value="Collagenase (Catalytic Domain)"/>
    <property type="match status" value="1"/>
</dbReference>
<dbReference type="SMART" id="SM00235">
    <property type="entry name" value="ZnMc"/>
    <property type="match status" value="1"/>
</dbReference>
<dbReference type="RefSeq" id="WP_289586691.1">
    <property type="nucleotide sequence ID" value="NZ_JAUDDW010000060.1"/>
</dbReference>
<feature type="compositionally biased region" description="Polar residues" evidence="5">
    <location>
        <begin position="61"/>
        <end position="75"/>
    </location>
</feature>
<feature type="domain" description="Peptidase metallopeptidase" evidence="6">
    <location>
        <begin position="75"/>
        <end position="222"/>
    </location>
</feature>
<dbReference type="InterPro" id="IPR006026">
    <property type="entry name" value="Peptidase_Metallo"/>
</dbReference>
<dbReference type="CDD" id="cd04268">
    <property type="entry name" value="ZnMc_MMP_like"/>
    <property type="match status" value="1"/>
</dbReference>
<keyword evidence="7" id="KW-0482">Metalloprotease</keyword>
<sequence length="250" mass="27354">MVRIRRRLFLPLIYLLAFGALIWGYQDNPPFQQYANVAIHDAQVLTYNGLNRLTGKKQPAESAQQVDPSHANAMTGSRWPHPTATVYVDLSSLVLRNAAESAISQWNRTGAFTFQQINDKSKADITITAINENNDNAAGLTNSTTNAMTGYITHADVQLNAACLLDPSYGYSQQRVINTAEHELGHAIGLQHNNGTSVMQPAGSFYMIQPADVSAVKKLYSQSPDTNESNSNSRQSSVRAKKLSASLKAK</sequence>
<dbReference type="Proteomes" id="UP001529343">
    <property type="component" value="Unassembled WGS sequence"/>
</dbReference>
<gene>
    <name evidence="7" type="ORF">QUW44_09505</name>
</gene>
<accession>A0ABT7V1Z9</accession>
<evidence type="ECO:0000256" key="3">
    <source>
        <dbReference type="ARBA" id="ARBA00022801"/>
    </source>
</evidence>
<keyword evidence="2" id="KW-0479">Metal-binding</keyword>
<dbReference type="PANTHER" id="PTHR10201">
    <property type="entry name" value="MATRIX METALLOPROTEINASE"/>
    <property type="match status" value="1"/>
</dbReference>
<protein>
    <submittedName>
        <fullName evidence="7">Matrixin family metalloprotease</fullName>
        <ecNumber evidence="7">3.4.24.-</ecNumber>
    </submittedName>
</protein>
<name>A0ABT7V1Z9_9LACO</name>
<dbReference type="EMBL" id="JAUDDW010000060">
    <property type="protein sequence ID" value="MDM8267347.1"/>
    <property type="molecule type" value="Genomic_DNA"/>
</dbReference>
<evidence type="ECO:0000256" key="2">
    <source>
        <dbReference type="ARBA" id="ARBA00022723"/>
    </source>
</evidence>
<dbReference type="Pfam" id="PF00413">
    <property type="entry name" value="Peptidase_M10"/>
    <property type="match status" value="1"/>
</dbReference>
<evidence type="ECO:0000313" key="8">
    <source>
        <dbReference type="Proteomes" id="UP001529343"/>
    </source>
</evidence>
<dbReference type="SUPFAM" id="SSF55486">
    <property type="entry name" value="Metalloproteases ('zincins'), catalytic domain"/>
    <property type="match status" value="1"/>
</dbReference>
<keyword evidence="1" id="KW-0645">Protease</keyword>
<keyword evidence="3 7" id="KW-0378">Hydrolase</keyword>
<feature type="compositionally biased region" description="Polar residues" evidence="5">
    <location>
        <begin position="220"/>
        <end position="238"/>
    </location>
</feature>
<feature type="region of interest" description="Disordered" evidence="5">
    <location>
        <begin position="220"/>
        <end position="250"/>
    </location>
</feature>
<evidence type="ECO:0000259" key="6">
    <source>
        <dbReference type="SMART" id="SM00235"/>
    </source>
</evidence>
<comment type="caution">
    <text evidence="7">The sequence shown here is derived from an EMBL/GenBank/DDBJ whole genome shotgun (WGS) entry which is preliminary data.</text>
</comment>
<evidence type="ECO:0000313" key="7">
    <source>
        <dbReference type="EMBL" id="MDM8267347.1"/>
    </source>
</evidence>
<dbReference type="InterPro" id="IPR024079">
    <property type="entry name" value="MetalloPept_cat_dom_sf"/>
</dbReference>
<reference evidence="8" key="1">
    <citation type="submission" date="2023-06" db="EMBL/GenBank/DDBJ databases">
        <title>Identification and characterization of horizontal gene transfer across gut microbiota members of farm animals based on homology search.</title>
        <authorList>
            <person name="Zeman M."/>
            <person name="Kubasova T."/>
            <person name="Jahodarova E."/>
            <person name="Nykrynova M."/>
            <person name="Rychlik I."/>
        </authorList>
    </citation>
    <scope>NUCLEOTIDE SEQUENCE [LARGE SCALE GENOMIC DNA]</scope>
    <source>
        <strain evidence="8">161_Gplus</strain>
    </source>
</reference>
<feature type="region of interest" description="Disordered" evidence="5">
    <location>
        <begin position="56"/>
        <end position="78"/>
    </location>
</feature>
<evidence type="ECO:0000256" key="1">
    <source>
        <dbReference type="ARBA" id="ARBA00022670"/>
    </source>
</evidence>
<keyword evidence="8" id="KW-1185">Reference proteome</keyword>
<keyword evidence="4" id="KW-0862">Zinc</keyword>
<organism evidence="7 8">
    <name type="scientific">Limosilactobacillus pontis</name>
    <dbReference type="NCBI Taxonomy" id="35787"/>
    <lineage>
        <taxon>Bacteria</taxon>
        <taxon>Bacillati</taxon>
        <taxon>Bacillota</taxon>
        <taxon>Bacilli</taxon>
        <taxon>Lactobacillales</taxon>
        <taxon>Lactobacillaceae</taxon>
        <taxon>Limosilactobacillus</taxon>
    </lineage>
</organism>
<evidence type="ECO:0000256" key="5">
    <source>
        <dbReference type="SAM" id="MobiDB-lite"/>
    </source>
</evidence>
<evidence type="ECO:0000256" key="4">
    <source>
        <dbReference type="ARBA" id="ARBA00022833"/>
    </source>
</evidence>
<dbReference type="GO" id="GO:0008237">
    <property type="term" value="F:metallopeptidase activity"/>
    <property type="evidence" value="ECO:0007669"/>
    <property type="project" value="UniProtKB-KW"/>
</dbReference>